<reference evidence="2" key="2">
    <citation type="journal article" date="2024" name="Plant">
        <title>Genomic evolution and insights into agronomic trait innovations of Sesamum species.</title>
        <authorList>
            <person name="Miao H."/>
            <person name="Wang L."/>
            <person name="Qu L."/>
            <person name="Liu H."/>
            <person name="Sun Y."/>
            <person name="Le M."/>
            <person name="Wang Q."/>
            <person name="Wei S."/>
            <person name="Zheng Y."/>
            <person name="Lin W."/>
            <person name="Duan Y."/>
            <person name="Cao H."/>
            <person name="Xiong S."/>
            <person name="Wang X."/>
            <person name="Wei L."/>
            <person name="Li C."/>
            <person name="Ma Q."/>
            <person name="Ju M."/>
            <person name="Zhao R."/>
            <person name="Li G."/>
            <person name="Mu C."/>
            <person name="Tian Q."/>
            <person name="Mei H."/>
            <person name="Zhang T."/>
            <person name="Gao T."/>
            <person name="Zhang H."/>
        </authorList>
    </citation>
    <scope>NUCLEOTIDE SEQUENCE</scope>
    <source>
        <strain evidence="2">KEN1</strain>
    </source>
</reference>
<gene>
    <name evidence="2" type="ORF">Slati_2385700</name>
</gene>
<sequence length="221" mass="25948">MELGLSLAEYWYNTNFYSSLKLTPFQALYSYLPGPLTIDPYIPKTQPEIEEYLIERRKLIELLKLNLKEVQNRMKTYADKHRTERSFKIGDYVYLKPQPYKQNSLQLRWNLKLAPKYCGPFQVTEKIGEVAYKLKLPPSTNIHPVFHVSLLKRKVGHKHTPSPNLPVFTDHGVCRAYPTKILSRRLISHRNTVVTQILLQWENYSKRKLRGRITTTLFVGS</sequence>
<organism evidence="2">
    <name type="scientific">Sesamum latifolium</name>
    <dbReference type="NCBI Taxonomy" id="2727402"/>
    <lineage>
        <taxon>Eukaryota</taxon>
        <taxon>Viridiplantae</taxon>
        <taxon>Streptophyta</taxon>
        <taxon>Embryophyta</taxon>
        <taxon>Tracheophyta</taxon>
        <taxon>Spermatophyta</taxon>
        <taxon>Magnoliopsida</taxon>
        <taxon>eudicotyledons</taxon>
        <taxon>Gunneridae</taxon>
        <taxon>Pentapetalae</taxon>
        <taxon>asterids</taxon>
        <taxon>lamiids</taxon>
        <taxon>Lamiales</taxon>
        <taxon>Pedaliaceae</taxon>
        <taxon>Sesamum</taxon>
    </lineage>
</organism>
<dbReference type="InterPro" id="IPR056924">
    <property type="entry name" value="SH3_Tf2-1"/>
</dbReference>
<name>A0AAW2WBM7_9LAMI</name>
<dbReference type="PANTHER" id="PTHR46148">
    <property type="entry name" value="CHROMO DOMAIN-CONTAINING PROTEIN"/>
    <property type="match status" value="1"/>
</dbReference>
<reference evidence="2" key="1">
    <citation type="submission" date="2020-06" db="EMBL/GenBank/DDBJ databases">
        <authorList>
            <person name="Li T."/>
            <person name="Hu X."/>
            <person name="Zhang T."/>
            <person name="Song X."/>
            <person name="Zhang H."/>
            <person name="Dai N."/>
            <person name="Sheng W."/>
            <person name="Hou X."/>
            <person name="Wei L."/>
        </authorList>
    </citation>
    <scope>NUCLEOTIDE SEQUENCE</scope>
    <source>
        <strain evidence="2">KEN1</strain>
        <tissue evidence="2">Leaf</tissue>
    </source>
</reference>
<accession>A0AAW2WBM7</accession>
<protein>
    <recommendedName>
        <fullName evidence="1">Tf2-1-like SH3-like domain-containing protein</fullName>
    </recommendedName>
</protein>
<feature type="domain" description="Tf2-1-like SH3-like" evidence="1">
    <location>
        <begin position="90"/>
        <end position="153"/>
    </location>
</feature>
<dbReference type="EMBL" id="JACGWN010000008">
    <property type="protein sequence ID" value="KAL0439027.1"/>
    <property type="molecule type" value="Genomic_DNA"/>
</dbReference>
<dbReference type="PANTHER" id="PTHR46148:SF55">
    <property type="match status" value="1"/>
</dbReference>
<proteinExistence type="predicted"/>
<comment type="caution">
    <text evidence="2">The sequence shown here is derived from an EMBL/GenBank/DDBJ whole genome shotgun (WGS) entry which is preliminary data.</text>
</comment>
<evidence type="ECO:0000313" key="2">
    <source>
        <dbReference type="EMBL" id="KAL0439027.1"/>
    </source>
</evidence>
<evidence type="ECO:0000259" key="1">
    <source>
        <dbReference type="Pfam" id="PF24626"/>
    </source>
</evidence>
<dbReference type="AlphaFoldDB" id="A0AAW2WBM7"/>
<dbReference type="Pfam" id="PF24626">
    <property type="entry name" value="SH3_Tf2-1"/>
    <property type="match status" value="1"/>
</dbReference>